<sequence>MDIAKALSLAKKAKVAGFSYYGLRNSKEFVAESIAQYFLAENPSEIAKEVASILKGK</sequence>
<organism evidence="1">
    <name type="scientific">Myoviridae sp. ctkOm7</name>
    <dbReference type="NCBI Taxonomy" id="2826690"/>
    <lineage>
        <taxon>Viruses</taxon>
        <taxon>Duplodnaviria</taxon>
        <taxon>Heunggongvirae</taxon>
        <taxon>Uroviricota</taxon>
        <taxon>Caudoviricetes</taxon>
    </lineage>
</organism>
<dbReference type="EMBL" id="BK015199">
    <property type="protein sequence ID" value="DAD95707.1"/>
    <property type="molecule type" value="Genomic_DNA"/>
</dbReference>
<evidence type="ECO:0000313" key="1">
    <source>
        <dbReference type="EMBL" id="DAD95707.1"/>
    </source>
</evidence>
<reference evidence="1" key="1">
    <citation type="journal article" date="2021" name="Proc. Natl. Acad. Sci. U.S.A.">
        <title>A Catalog of Tens of Thousands of Viruses from Human Metagenomes Reveals Hidden Associations with Chronic Diseases.</title>
        <authorList>
            <person name="Tisza M.J."/>
            <person name="Buck C.B."/>
        </authorList>
    </citation>
    <scope>NUCLEOTIDE SEQUENCE</scope>
    <source>
        <strain evidence="1">CtkOm7</strain>
    </source>
</reference>
<proteinExistence type="predicted"/>
<protein>
    <submittedName>
        <fullName evidence="1">Pro-Pro endopeptidase-1</fullName>
    </submittedName>
</protein>
<accession>A0A8S5NNR2</accession>
<name>A0A8S5NNR2_9CAUD</name>